<evidence type="ECO:0000313" key="2">
    <source>
        <dbReference type="EMBL" id="MBW0480001.1"/>
    </source>
</evidence>
<proteinExistence type="predicted"/>
<evidence type="ECO:0000256" key="1">
    <source>
        <dbReference type="SAM" id="MobiDB-lite"/>
    </source>
</evidence>
<name>A0A9Q3C7P9_9BASI</name>
<reference evidence="2" key="1">
    <citation type="submission" date="2021-03" db="EMBL/GenBank/DDBJ databases">
        <title>Draft genome sequence of rust myrtle Austropuccinia psidii MF-1, a brazilian biotype.</title>
        <authorList>
            <person name="Quecine M.C."/>
            <person name="Pachon D.M.R."/>
            <person name="Bonatelli M.L."/>
            <person name="Correr F.H."/>
            <person name="Franceschini L.M."/>
            <person name="Leite T.F."/>
            <person name="Margarido G.R.A."/>
            <person name="Almeida C.A."/>
            <person name="Ferrarezi J.A."/>
            <person name="Labate C.A."/>
        </authorList>
    </citation>
    <scope>NUCLEOTIDE SEQUENCE</scope>
    <source>
        <strain evidence="2">MF-1</strain>
    </source>
</reference>
<protein>
    <submittedName>
        <fullName evidence="2">Uncharacterized protein</fullName>
    </submittedName>
</protein>
<organism evidence="2 3">
    <name type="scientific">Austropuccinia psidii MF-1</name>
    <dbReference type="NCBI Taxonomy" id="1389203"/>
    <lineage>
        <taxon>Eukaryota</taxon>
        <taxon>Fungi</taxon>
        <taxon>Dikarya</taxon>
        <taxon>Basidiomycota</taxon>
        <taxon>Pucciniomycotina</taxon>
        <taxon>Pucciniomycetes</taxon>
        <taxon>Pucciniales</taxon>
        <taxon>Sphaerophragmiaceae</taxon>
        <taxon>Austropuccinia</taxon>
    </lineage>
</organism>
<evidence type="ECO:0000313" key="3">
    <source>
        <dbReference type="Proteomes" id="UP000765509"/>
    </source>
</evidence>
<sequence length="117" mass="13332">MTRELGKIVSSLTLKCPSPQSRVDQHKMRRKRNQACSSYSMEKLVRQKEQQRGLKAELHDNVLGMRSAVHAHFLFLPKLKDKNFSSSLAPPSTEVPEIVIQDAGHLCYVSKYILNEP</sequence>
<feature type="region of interest" description="Disordered" evidence="1">
    <location>
        <begin position="17"/>
        <end position="36"/>
    </location>
</feature>
<dbReference type="AlphaFoldDB" id="A0A9Q3C7P9"/>
<keyword evidence="3" id="KW-1185">Reference proteome</keyword>
<gene>
    <name evidence="2" type="ORF">O181_019716</name>
</gene>
<accession>A0A9Q3C7P9</accession>
<dbReference type="EMBL" id="AVOT02005795">
    <property type="protein sequence ID" value="MBW0480001.1"/>
    <property type="molecule type" value="Genomic_DNA"/>
</dbReference>
<dbReference type="Proteomes" id="UP000765509">
    <property type="component" value="Unassembled WGS sequence"/>
</dbReference>
<comment type="caution">
    <text evidence="2">The sequence shown here is derived from an EMBL/GenBank/DDBJ whole genome shotgun (WGS) entry which is preliminary data.</text>
</comment>